<dbReference type="Proteomes" id="UP000306954">
    <property type="component" value="Unassembled WGS sequence"/>
</dbReference>
<comment type="similarity">
    <text evidence="2">Belongs to the peptidase S54 family.</text>
</comment>
<comment type="caution">
    <text evidence="9">The sequence shown here is derived from an EMBL/GenBank/DDBJ whole genome shotgun (WGS) entry which is preliminary data.</text>
</comment>
<comment type="subcellular location">
    <subcellularLocation>
        <location evidence="1">Membrane</location>
        <topology evidence="1">Multi-pass membrane protein</topology>
    </subcellularLocation>
</comment>
<gene>
    <name evidence="9" type="ORF">E3P90_03287</name>
</gene>
<dbReference type="AlphaFoldDB" id="A0A4T0JUX4"/>
<evidence type="ECO:0000313" key="9">
    <source>
        <dbReference type="EMBL" id="TIB09420.1"/>
    </source>
</evidence>
<dbReference type="Gene3D" id="1.20.1540.10">
    <property type="entry name" value="Rhomboid-like"/>
    <property type="match status" value="1"/>
</dbReference>
<evidence type="ECO:0000256" key="2">
    <source>
        <dbReference type="ARBA" id="ARBA00009045"/>
    </source>
</evidence>
<evidence type="ECO:0000256" key="6">
    <source>
        <dbReference type="ARBA" id="ARBA00023136"/>
    </source>
</evidence>
<protein>
    <recommendedName>
        <fullName evidence="8">Peptidase S54 rhomboid domain-containing protein</fullName>
    </recommendedName>
</protein>
<keyword evidence="3 7" id="KW-0812">Transmembrane</keyword>
<dbReference type="InterPro" id="IPR022764">
    <property type="entry name" value="Peptidase_S54_rhomboid_dom"/>
</dbReference>
<dbReference type="PANTHER" id="PTHR43731:SF14">
    <property type="entry name" value="PRESENILIN-ASSOCIATED RHOMBOID-LIKE PROTEIN, MITOCHONDRIAL"/>
    <property type="match status" value="1"/>
</dbReference>
<feature type="transmembrane region" description="Helical" evidence="7">
    <location>
        <begin position="171"/>
        <end position="190"/>
    </location>
</feature>
<feature type="domain" description="Peptidase S54 rhomboid" evidence="8">
    <location>
        <begin position="87"/>
        <end position="224"/>
    </location>
</feature>
<sequence length="234" mass="26003">MHTRALRTTYFPRGNSGNSHRDNWQRFFRRGFNPHPNHLLYSVMGANVAVYALFVLSDAQWKRFNDPRWMRFMLKNFTASWYNLSSGRLHTLLTSSFLHTRVDSLIFNMLTFYLMAPHAIAMLGARTFLALYCGGGLAASAATLSNPSNGASGAVGSTLGFFAAANPHATFSLYFFLPVQAWMAVGGLVAWDAYNTLTSPYSVGAHKSRLSGTLAGVAFAMFRMRAIGPRVPWR</sequence>
<evidence type="ECO:0000313" key="10">
    <source>
        <dbReference type="Proteomes" id="UP000306954"/>
    </source>
</evidence>
<evidence type="ECO:0000256" key="7">
    <source>
        <dbReference type="SAM" id="Phobius"/>
    </source>
</evidence>
<dbReference type="InterPro" id="IPR050925">
    <property type="entry name" value="Rhomboid_protease_S54"/>
</dbReference>
<keyword evidence="4" id="KW-0378">Hydrolase</keyword>
<dbReference type="SUPFAM" id="SSF144091">
    <property type="entry name" value="Rhomboid-like"/>
    <property type="match status" value="1"/>
</dbReference>
<evidence type="ECO:0000256" key="5">
    <source>
        <dbReference type="ARBA" id="ARBA00022989"/>
    </source>
</evidence>
<dbReference type="Pfam" id="PF01694">
    <property type="entry name" value="Rhomboid"/>
    <property type="match status" value="1"/>
</dbReference>
<organism evidence="9 10">
    <name type="scientific">Wallemia ichthyophaga</name>
    <dbReference type="NCBI Taxonomy" id="245174"/>
    <lineage>
        <taxon>Eukaryota</taxon>
        <taxon>Fungi</taxon>
        <taxon>Dikarya</taxon>
        <taxon>Basidiomycota</taxon>
        <taxon>Wallemiomycotina</taxon>
        <taxon>Wallemiomycetes</taxon>
        <taxon>Wallemiales</taxon>
        <taxon>Wallemiaceae</taxon>
        <taxon>Wallemia</taxon>
    </lineage>
</organism>
<dbReference type="InterPro" id="IPR035952">
    <property type="entry name" value="Rhomboid-like_sf"/>
</dbReference>
<keyword evidence="6 7" id="KW-0472">Membrane</keyword>
<dbReference type="GO" id="GO:0006465">
    <property type="term" value="P:signal peptide processing"/>
    <property type="evidence" value="ECO:0007669"/>
    <property type="project" value="TreeGrafter"/>
</dbReference>
<accession>A0A4T0JUX4</accession>
<name>A0A4T0JUX4_WALIC</name>
<dbReference type="OMA" id="WMENTAG"/>
<evidence type="ECO:0000256" key="1">
    <source>
        <dbReference type="ARBA" id="ARBA00004141"/>
    </source>
</evidence>
<feature type="transmembrane region" description="Helical" evidence="7">
    <location>
        <begin position="105"/>
        <end position="125"/>
    </location>
</feature>
<dbReference type="GO" id="GO:0004252">
    <property type="term" value="F:serine-type endopeptidase activity"/>
    <property type="evidence" value="ECO:0007669"/>
    <property type="project" value="InterPro"/>
</dbReference>
<keyword evidence="5 7" id="KW-1133">Transmembrane helix</keyword>
<dbReference type="GO" id="GO:0016020">
    <property type="term" value="C:membrane"/>
    <property type="evidence" value="ECO:0007669"/>
    <property type="project" value="UniProtKB-SubCell"/>
</dbReference>
<evidence type="ECO:0000259" key="8">
    <source>
        <dbReference type="Pfam" id="PF01694"/>
    </source>
</evidence>
<proteinExistence type="inferred from homology"/>
<dbReference type="EMBL" id="SPOF01000042">
    <property type="protein sequence ID" value="TIB09420.1"/>
    <property type="molecule type" value="Genomic_DNA"/>
</dbReference>
<reference evidence="9 10" key="1">
    <citation type="submission" date="2019-03" db="EMBL/GenBank/DDBJ databases">
        <title>Sequencing 23 genomes of Wallemia ichthyophaga.</title>
        <authorList>
            <person name="Gostincar C."/>
        </authorList>
    </citation>
    <scope>NUCLEOTIDE SEQUENCE [LARGE SCALE GENOMIC DNA]</scope>
    <source>
        <strain evidence="9 10">EXF-8621</strain>
    </source>
</reference>
<dbReference type="PANTHER" id="PTHR43731">
    <property type="entry name" value="RHOMBOID PROTEASE"/>
    <property type="match status" value="1"/>
</dbReference>
<feature type="transmembrane region" description="Helical" evidence="7">
    <location>
        <begin position="39"/>
        <end position="59"/>
    </location>
</feature>
<evidence type="ECO:0000256" key="3">
    <source>
        <dbReference type="ARBA" id="ARBA00022692"/>
    </source>
</evidence>
<evidence type="ECO:0000256" key="4">
    <source>
        <dbReference type="ARBA" id="ARBA00022801"/>
    </source>
</evidence>